<proteinExistence type="predicted"/>
<gene>
    <name evidence="1" type="ORF">HPB50_008367</name>
</gene>
<evidence type="ECO:0000313" key="2">
    <source>
        <dbReference type="Proteomes" id="UP000821845"/>
    </source>
</evidence>
<reference evidence="1" key="1">
    <citation type="submission" date="2020-05" db="EMBL/GenBank/DDBJ databases">
        <title>Large-scale comparative analyses of tick genomes elucidate their genetic diversity and vector capacities.</title>
        <authorList>
            <person name="Jia N."/>
            <person name="Wang J."/>
            <person name="Shi W."/>
            <person name="Du L."/>
            <person name="Sun Y."/>
            <person name="Zhan W."/>
            <person name="Jiang J."/>
            <person name="Wang Q."/>
            <person name="Zhang B."/>
            <person name="Ji P."/>
            <person name="Sakyi L.B."/>
            <person name="Cui X."/>
            <person name="Yuan T."/>
            <person name="Jiang B."/>
            <person name="Yang W."/>
            <person name="Lam T.T.-Y."/>
            <person name="Chang Q."/>
            <person name="Ding S."/>
            <person name="Wang X."/>
            <person name="Zhu J."/>
            <person name="Ruan X."/>
            <person name="Zhao L."/>
            <person name="Wei J."/>
            <person name="Que T."/>
            <person name="Du C."/>
            <person name="Cheng J."/>
            <person name="Dai P."/>
            <person name="Han X."/>
            <person name="Huang E."/>
            <person name="Gao Y."/>
            <person name="Liu J."/>
            <person name="Shao H."/>
            <person name="Ye R."/>
            <person name="Li L."/>
            <person name="Wei W."/>
            <person name="Wang X."/>
            <person name="Wang C."/>
            <person name="Yang T."/>
            <person name="Huo Q."/>
            <person name="Li W."/>
            <person name="Guo W."/>
            <person name="Chen H."/>
            <person name="Zhou L."/>
            <person name="Ni X."/>
            <person name="Tian J."/>
            <person name="Zhou Y."/>
            <person name="Sheng Y."/>
            <person name="Liu T."/>
            <person name="Pan Y."/>
            <person name="Xia L."/>
            <person name="Li J."/>
            <person name="Zhao F."/>
            <person name="Cao W."/>
        </authorList>
    </citation>
    <scope>NUCLEOTIDE SEQUENCE</scope>
    <source>
        <strain evidence="1">Hyas-2018</strain>
    </source>
</reference>
<evidence type="ECO:0000313" key="1">
    <source>
        <dbReference type="EMBL" id="KAH6925651.1"/>
    </source>
</evidence>
<organism evidence="1 2">
    <name type="scientific">Hyalomma asiaticum</name>
    <name type="common">Tick</name>
    <dbReference type="NCBI Taxonomy" id="266040"/>
    <lineage>
        <taxon>Eukaryota</taxon>
        <taxon>Metazoa</taxon>
        <taxon>Ecdysozoa</taxon>
        <taxon>Arthropoda</taxon>
        <taxon>Chelicerata</taxon>
        <taxon>Arachnida</taxon>
        <taxon>Acari</taxon>
        <taxon>Parasitiformes</taxon>
        <taxon>Ixodida</taxon>
        <taxon>Ixodoidea</taxon>
        <taxon>Ixodidae</taxon>
        <taxon>Hyalomminae</taxon>
        <taxon>Hyalomma</taxon>
    </lineage>
</organism>
<dbReference type="Proteomes" id="UP000821845">
    <property type="component" value="Chromosome 7"/>
</dbReference>
<dbReference type="EMBL" id="CM023487">
    <property type="protein sequence ID" value="KAH6925651.1"/>
    <property type="molecule type" value="Genomic_DNA"/>
</dbReference>
<sequence length="137" mass="16498">MSDTDDDILVTVNIVILVCSSLLRRRRARKRQRRFWVRPIWRYWDTGGQANTLLPRLRTRDEMYFREFLRMPPSVFDTLLVFVRPLIERQVTTFRDPISVHDRLAMTLRGPMDMRYNLATYFMNEGSELWQEGIAQK</sequence>
<comment type="caution">
    <text evidence="1">The sequence shown here is derived from an EMBL/GenBank/DDBJ whole genome shotgun (WGS) entry which is preliminary data.</text>
</comment>
<accession>A0ACB7RSI4</accession>
<name>A0ACB7RSI4_HYAAI</name>
<keyword evidence="2" id="KW-1185">Reference proteome</keyword>
<protein>
    <submittedName>
        <fullName evidence="1">Uncharacterized protein</fullName>
    </submittedName>
</protein>